<accession>A0A4R8MG36</accession>
<reference evidence="2 3" key="1">
    <citation type="submission" date="2019-03" db="EMBL/GenBank/DDBJ databases">
        <title>Genomic Encyclopedia of Type Strains, Phase III (KMG-III): the genomes of soil and plant-associated and newly described type strains.</title>
        <authorList>
            <person name="Whitman W."/>
        </authorList>
    </citation>
    <scope>NUCLEOTIDE SEQUENCE [LARGE SCALE GENOMIC DNA]</scope>
    <source>
        <strain evidence="2 3">CECT 8301</strain>
    </source>
</reference>
<evidence type="ECO:0000313" key="3">
    <source>
        <dbReference type="Proteomes" id="UP000294824"/>
    </source>
</evidence>
<dbReference type="EMBL" id="SORL01000007">
    <property type="protein sequence ID" value="TDY63352.1"/>
    <property type="molecule type" value="Genomic_DNA"/>
</dbReference>
<feature type="transmembrane region" description="Helical" evidence="1">
    <location>
        <begin position="47"/>
        <end position="66"/>
    </location>
</feature>
<name>A0A4R8MG36_9FLAO</name>
<dbReference type="Proteomes" id="UP000294824">
    <property type="component" value="Unassembled WGS sequence"/>
</dbReference>
<gene>
    <name evidence="2" type="ORF">DFQ06_0225</name>
</gene>
<feature type="transmembrane region" description="Helical" evidence="1">
    <location>
        <begin position="7"/>
        <end position="27"/>
    </location>
</feature>
<keyword evidence="3" id="KW-1185">Reference proteome</keyword>
<keyword evidence="1" id="KW-1133">Transmembrane helix</keyword>
<comment type="caution">
    <text evidence="2">The sequence shown here is derived from an EMBL/GenBank/DDBJ whole genome shotgun (WGS) entry which is preliminary data.</text>
</comment>
<evidence type="ECO:0000256" key="1">
    <source>
        <dbReference type="SAM" id="Phobius"/>
    </source>
</evidence>
<proteinExistence type="predicted"/>
<keyword evidence="1" id="KW-0812">Transmembrane</keyword>
<protein>
    <submittedName>
        <fullName evidence="2">Uncharacterized protein</fullName>
    </submittedName>
</protein>
<dbReference type="AlphaFoldDB" id="A0A4R8MG36"/>
<organism evidence="2 3">
    <name type="scientific">Algibacter lectus</name>
    <dbReference type="NCBI Taxonomy" id="221126"/>
    <lineage>
        <taxon>Bacteria</taxon>
        <taxon>Pseudomonadati</taxon>
        <taxon>Bacteroidota</taxon>
        <taxon>Flavobacteriia</taxon>
        <taxon>Flavobacteriales</taxon>
        <taxon>Flavobacteriaceae</taxon>
        <taxon>Algibacter</taxon>
    </lineage>
</organism>
<dbReference type="RefSeq" id="WP_133965538.1">
    <property type="nucleotide sequence ID" value="NZ_SORL01000007.1"/>
</dbReference>
<keyword evidence="1" id="KW-0472">Membrane</keyword>
<sequence length="83" mass="9635">MTKKTIGTIFLIIASILTIYIVYRIAINPISWSKFKGFITGKAGLNWSILIIVFYSLILAPIFFMYKFGLKWTKLLQRTELKN</sequence>
<evidence type="ECO:0000313" key="2">
    <source>
        <dbReference type="EMBL" id="TDY63352.1"/>
    </source>
</evidence>